<dbReference type="PANTHER" id="PTHR42732">
    <property type="entry name" value="BETA-GALACTOSIDASE"/>
    <property type="match status" value="1"/>
</dbReference>
<dbReference type="Gene3D" id="2.60.120.260">
    <property type="entry name" value="Galactose-binding domain-like"/>
    <property type="match status" value="1"/>
</dbReference>
<evidence type="ECO:0000313" key="3">
    <source>
        <dbReference type="EMBL" id="OUO07469.1"/>
    </source>
</evidence>
<dbReference type="GO" id="GO:0005975">
    <property type="term" value="P:carbohydrate metabolic process"/>
    <property type="evidence" value="ECO:0007669"/>
    <property type="project" value="InterPro"/>
</dbReference>
<dbReference type="InterPro" id="IPR051913">
    <property type="entry name" value="GH2_Domain-Containing"/>
</dbReference>
<proteinExistence type="inferred from homology"/>
<dbReference type="GeneID" id="93409686"/>
<dbReference type="EMBL" id="NFIJ01000001">
    <property type="protein sequence ID" value="OUO07469.1"/>
    <property type="molecule type" value="Genomic_DNA"/>
</dbReference>
<dbReference type="InterPro" id="IPR036156">
    <property type="entry name" value="Beta-gal/glucu_dom_sf"/>
</dbReference>
<dbReference type="Proteomes" id="UP000195975">
    <property type="component" value="Unassembled WGS sequence"/>
</dbReference>
<gene>
    <name evidence="3" type="ORF">B5F96_02055</name>
</gene>
<feature type="domain" description="Glycoside hydrolase family 2 immunoglobulin-like beta-sandwich" evidence="2">
    <location>
        <begin position="197"/>
        <end position="303"/>
    </location>
</feature>
<dbReference type="SUPFAM" id="SSF49785">
    <property type="entry name" value="Galactose-binding domain-like"/>
    <property type="match status" value="1"/>
</dbReference>
<dbReference type="RefSeq" id="WP_008146736.1">
    <property type="nucleotide sequence ID" value="NZ_CAJLBM010000005.1"/>
</dbReference>
<dbReference type="GO" id="GO:0004553">
    <property type="term" value="F:hydrolase activity, hydrolyzing O-glycosyl compounds"/>
    <property type="evidence" value="ECO:0007669"/>
    <property type="project" value="InterPro"/>
</dbReference>
<comment type="caution">
    <text evidence="3">The sequence shown here is derived from an EMBL/GenBank/DDBJ whole genome shotgun (WGS) entry which is preliminary data.</text>
</comment>
<comment type="similarity">
    <text evidence="1">Belongs to the glycosyl hydrolase 2 family.</text>
</comment>
<protein>
    <submittedName>
        <fullName evidence="3">Beta-glucuronidase</fullName>
    </submittedName>
</protein>
<dbReference type="AlphaFoldDB" id="A0A9Q5SWC2"/>
<dbReference type="Pfam" id="PF00703">
    <property type="entry name" value="Glyco_hydro_2"/>
    <property type="match status" value="1"/>
</dbReference>
<dbReference type="SUPFAM" id="SSF49303">
    <property type="entry name" value="beta-Galactosidase/glucuronidase domain"/>
    <property type="match status" value="1"/>
</dbReference>
<reference evidence="4" key="1">
    <citation type="submission" date="2017-04" db="EMBL/GenBank/DDBJ databases">
        <title>Function of individual gut microbiota members based on whole genome sequencing of pure cultures obtained from chicken caecum.</title>
        <authorList>
            <person name="Medvecky M."/>
            <person name="Cejkova D."/>
            <person name="Polansky O."/>
            <person name="Karasova D."/>
            <person name="Kubasova T."/>
            <person name="Cizek A."/>
            <person name="Rychlik I."/>
        </authorList>
    </citation>
    <scope>NUCLEOTIDE SEQUENCE [LARGE SCALE GENOMIC DNA]</scope>
    <source>
        <strain evidence="4">An42</strain>
    </source>
</reference>
<sequence length="928" mass="106835">MINFKIIVAIVLLFFLQVEKTIAQQEIDLAGSWGFETDVMDFRRSGVEIRGDGELHDTIILPGITDQYHIGNRTTYKYYDRLTRKYEYMAPAWYRKQIQIPESWSGKRIHLYLERAHWLTAIYSGRTEVNRNDYISVPHIHDLTGYLKPGQENIIDLMIDNRYQYNMHKWDHAHTEFTQINWNGVIGDMKLVALDPVYMDDLQLYPDVQRQQVTVCLSLVNTTGKPFTGKALLEVTGHGLEVKKEVEVASADSIISLETTLVLGKKVKLWDEFSPDLYQLQCSLLSSGSEEVKQQKQLSFGMREVKAVGDDILLNGHRLHLRGTVNNAEFPLTGHVPMDDASWEHIFDILKSYGMNHMRFHSWCPPAACFRMADKMGVYLEVEMPMWGADAKPGDEARNDFFRRELKAILKEYGNHPSFLLYCNGNELEGDFDFLNELTEYGRSHDNRRLFSGSTARKHVKAEQFYVSHRSDKGSVTIYEGRPMTDWDINAGHGTGQPIISHETGQRCVYPDFSEISAYTGPVEARNLERYRDSLAAHGMENLAADFFRVSGQQTRIEYKDVIEGQLRSSLSSGFQLLSLIDFPGQGYAPVGILNAFWKSKGIITPEKFREFCAPSVALLRFQKRAFFNDEIFSGKAELYNYSPSRFRRPDVRWHVTDSRGTTLYSGRISCKEISNYGVYPLGEFEFPLNRITSNEKLTVHLCVDKKITNSWDIWVYPRKQVKEILKSDNQVLFTTSYTAEARRYLQAGKSVVLLPRPEAVKGRKSNFHNHFWNPIMFKWQPLTLGCLIHKEQPMFADFVTDEFVDWQWWDILCHAKVIEMNAAPNALLPFIQNIDTYQHNHKLGIGFEAKLHGGKLLVLVIDTENKIDQRPASLQLLQSISNYVRSEAFRPVVDIDEAFVASFLTPQLDNEIKEAVQDEFLNSFQNK</sequence>
<evidence type="ECO:0000313" key="4">
    <source>
        <dbReference type="Proteomes" id="UP000195975"/>
    </source>
</evidence>
<evidence type="ECO:0000256" key="1">
    <source>
        <dbReference type="ARBA" id="ARBA00007401"/>
    </source>
</evidence>
<organism evidence="3 4">
    <name type="scientific">Parabacteroides johnsonii</name>
    <dbReference type="NCBI Taxonomy" id="387661"/>
    <lineage>
        <taxon>Bacteria</taxon>
        <taxon>Pseudomonadati</taxon>
        <taxon>Bacteroidota</taxon>
        <taxon>Bacteroidia</taxon>
        <taxon>Bacteroidales</taxon>
        <taxon>Tannerellaceae</taxon>
        <taxon>Parabacteroides</taxon>
    </lineage>
</organism>
<dbReference type="SUPFAM" id="SSF51445">
    <property type="entry name" value="(Trans)glycosidases"/>
    <property type="match status" value="1"/>
</dbReference>
<evidence type="ECO:0000259" key="2">
    <source>
        <dbReference type="Pfam" id="PF00703"/>
    </source>
</evidence>
<dbReference type="InterPro" id="IPR006102">
    <property type="entry name" value="Ig-like_GH2"/>
</dbReference>
<dbReference type="InterPro" id="IPR008979">
    <property type="entry name" value="Galactose-bd-like_sf"/>
</dbReference>
<dbReference type="Gene3D" id="3.20.20.80">
    <property type="entry name" value="Glycosidases"/>
    <property type="match status" value="1"/>
</dbReference>
<accession>A0A9Q5SWC2</accession>
<dbReference type="InterPro" id="IPR017853">
    <property type="entry name" value="GH"/>
</dbReference>
<dbReference type="PANTHER" id="PTHR42732:SF1">
    <property type="entry name" value="BETA-MANNOSIDASE"/>
    <property type="match status" value="1"/>
</dbReference>
<name>A0A9Q5SWC2_9BACT</name>